<proteinExistence type="predicted"/>
<keyword evidence="3" id="KW-1185">Reference proteome</keyword>
<evidence type="ECO:0000313" key="3">
    <source>
        <dbReference type="Proteomes" id="UP001165083"/>
    </source>
</evidence>
<evidence type="ECO:0000259" key="1">
    <source>
        <dbReference type="Pfam" id="PF26605"/>
    </source>
</evidence>
<dbReference type="InterPro" id="IPR058256">
    <property type="entry name" value="WLGC"/>
</dbReference>
<comment type="caution">
    <text evidence="2">The sequence shown here is derived from an EMBL/GenBank/DDBJ whole genome shotgun (WGS) entry which is preliminary data.</text>
</comment>
<dbReference type="Proteomes" id="UP001165083">
    <property type="component" value="Unassembled WGS sequence"/>
</dbReference>
<gene>
    <name evidence="2" type="ORF">Plil01_001321900</name>
</gene>
<name>A0A9W6X536_9STRA</name>
<evidence type="ECO:0000313" key="2">
    <source>
        <dbReference type="EMBL" id="GMF30915.1"/>
    </source>
</evidence>
<protein>
    <submittedName>
        <fullName evidence="2">Unnamed protein product</fullName>
    </submittedName>
</protein>
<organism evidence="2 3">
    <name type="scientific">Phytophthora lilii</name>
    <dbReference type="NCBI Taxonomy" id="2077276"/>
    <lineage>
        <taxon>Eukaryota</taxon>
        <taxon>Sar</taxon>
        <taxon>Stramenopiles</taxon>
        <taxon>Oomycota</taxon>
        <taxon>Peronosporomycetes</taxon>
        <taxon>Peronosporales</taxon>
        <taxon>Peronosporaceae</taxon>
        <taxon>Phytophthora</taxon>
    </lineage>
</organism>
<dbReference type="OrthoDB" id="112950at2759"/>
<dbReference type="Pfam" id="PF26605">
    <property type="entry name" value="WLGC"/>
    <property type="match status" value="1"/>
</dbReference>
<dbReference type="AlphaFoldDB" id="A0A9W6X536"/>
<sequence length="201" mass="21276">MIEKLPSMENLQAIQVVALEGLPRVRVLPNVGPYQETLEMVFVQNTPACCSGFLSEGACNTSFPTCCGPPALDGSAGGHSKEKLPSTCLHLPEEESLLPASTTLSVLDQYISNTSNFCDAGQATCPRVVRSIFGVGVEEDTCAGVLFRKCSSELSGPGICFNEDLGRVKCVHAQATIDMRRAEIAAGCPCSAGEEKWLGCS</sequence>
<reference evidence="2" key="1">
    <citation type="submission" date="2023-04" db="EMBL/GenBank/DDBJ databases">
        <title>Phytophthora lilii NBRC 32176.</title>
        <authorList>
            <person name="Ichikawa N."/>
            <person name="Sato H."/>
            <person name="Tonouchi N."/>
        </authorList>
    </citation>
    <scope>NUCLEOTIDE SEQUENCE</scope>
    <source>
        <strain evidence="2">NBRC 32176</strain>
    </source>
</reference>
<feature type="domain" description="WLGC" evidence="1">
    <location>
        <begin position="139"/>
        <end position="201"/>
    </location>
</feature>
<dbReference type="EMBL" id="BSXW01000870">
    <property type="protein sequence ID" value="GMF30915.1"/>
    <property type="molecule type" value="Genomic_DNA"/>
</dbReference>
<accession>A0A9W6X536</accession>